<dbReference type="SUPFAM" id="SSF52317">
    <property type="entry name" value="Class I glutamine amidotransferase-like"/>
    <property type="match status" value="1"/>
</dbReference>
<dbReference type="CDD" id="cd01741">
    <property type="entry name" value="GATase1_1"/>
    <property type="match status" value="1"/>
</dbReference>
<reference evidence="2 3" key="1">
    <citation type="submission" date="2007-06" db="EMBL/GenBank/DDBJ databases">
        <authorList>
            <person name="Shimkets L."/>
            <person name="Ferriera S."/>
            <person name="Johnson J."/>
            <person name="Kravitz S."/>
            <person name="Beeson K."/>
            <person name="Sutton G."/>
            <person name="Rogers Y.-H."/>
            <person name="Friedman R."/>
            <person name="Frazier M."/>
            <person name="Venter J.C."/>
        </authorList>
    </citation>
    <scope>NUCLEOTIDE SEQUENCE [LARGE SCALE GENOMIC DNA]</scope>
    <source>
        <strain evidence="2 3">SIR-1</strain>
    </source>
</reference>
<sequence>MREILLVQIRPPGASVAEHERDCVARRLGPRAARLRTRNALAEPARADWLEGVDGVIIGGSGNFSVHDPRSREWVHAMRGLLDGALDRGLPGFGICFGHQLMAVHLGVAVETDRSRMEAGTLAFDLGAAAHEDPVFGPLAGGRGALHGHTGHTDHVMALPRGATLLASTEAVPIQAMRIDAADWWTTQFHPDLAAVEAHQRFSAFADAIEASGETRPRSPDYRGEGDAATGLIGAWFDAVFSRPG</sequence>
<evidence type="ECO:0000259" key="1">
    <source>
        <dbReference type="Pfam" id="PF00117"/>
    </source>
</evidence>
<dbReference type="OrthoDB" id="9813383at2"/>
<dbReference type="InterPro" id="IPR044992">
    <property type="entry name" value="ChyE-like"/>
</dbReference>
<dbReference type="PANTHER" id="PTHR42695:SF5">
    <property type="entry name" value="GLUTAMINE AMIDOTRANSFERASE YLR126C-RELATED"/>
    <property type="match status" value="1"/>
</dbReference>
<dbReference type="PANTHER" id="PTHR42695">
    <property type="entry name" value="GLUTAMINE AMIDOTRANSFERASE YLR126C-RELATED"/>
    <property type="match status" value="1"/>
</dbReference>
<dbReference type="AlphaFoldDB" id="A6FZH4"/>
<keyword evidence="2" id="KW-0808">Transferase</keyword>
<comment type="caution">
    <text evidence="2">The sequence shown here is derived from an EMBL/GenBank/DDBJ whole genome shotgun (WGS) entry which is preliminary data.</text>
</comment>
<dbReference type="GO" id="GO:0005829">
    <property type="term" value="C:cytosol"/>
    <property type="evidence" value="ECO:0007669"/>
    <property type="project" value="TreeGrafter"/>
</dbReference>
<dbReference type="eggNOG" id="COG0518">
    <property type="taxonomic scope" value="Bacteria"/>
</dbReference>
<dbReference type="InterPro" id="IPR029062">
    <property type="entry name" value="Class_I_gatase-like"/>
</dbReference>
<accession>A6FZH4</accession>
<evidence type="ECO:0000313" key="3">
    <source>
        <dbReference type="Proteomes" id="UP000005801"/>
    </source>
</evidence>
<gene>
    <name evidence="2" type="ORF">PPSIR1_25801</name>
</gene>
<dbReference type="Pfam" id="PF00117">
    <property type="entry name" value="GATase"/>
    <property type="match status" value="1"/>
</dbReference>
<dbReference type="InterPro" id="IPR017926">
    <property type="entry name" value="GATASE"/>
</dbReference>
<feature type="domain" description="Glutamine amidotransferase" evidence="1">
    <location>
        <begin position="49"/>
        <end position="195"/>
    </location>
</feature>
<dbReference type="STRING" id="391625.PPSIR1_25801"/>
<dbReference type="PROSITE" id="PS51273">
    <property type="entry name" value="GATASE_TYPE_1"/>
    <property type="match status" value="1"/>
</dbReference>
<evidence type="ECO:0000313" key="2">
    <source>
        <dbReference type="EMBL" id="EDM81058.1"/>
    </source>
</evidence>
<dbReference type="Proteomes" id="UP000005801">
    <property type="component" value="Unassembled WGS sequence"/>
</dbReference>
<dbReference type="GO" id="GO:0016740">
    <property type="term" value="F:transferase activity"/>
    <property type="evidence" value="ECO:0007669"/>
    <property type="project" value="UniProtKB-KW"/>
</dbReference>
<dbReference type="EMBL" id="ABCS01000006">
    <property type="protein sequence ID" value="EDM81058.1"/>
    <property type="molecule type" value="Genomic_DNA"/>
</dbReference>
<keyword evidence="3" id="KW-1185">Reference proteome</keyword>
<organism evidence="2 3">
    <name type="scientific">Plesiocystis pacifica SIR-1</name>
    <dbReference type="NCBI Taxonomy" id="391625"/>
    <lineage>
        <taxon>Bacteria</taxon>
        <taxon>Pseudomonadati</taxon>
        <taxon>Myxococcota</taxon>
        <taxon>Polyangia</taxon>
        <taxon>Nannocystales</taxon>
        <taxon>Nannocystaceae</taxon>
        <taxon>Plesiocystis</taxon>
    </lineage>
</organism>
<protein>
    <submittedName>
        <fullName evidence="2">Putative amino transferase</fullName>
    </submittedName>
</protein>
<dbReference type="RefSeq" id="WP_006969873.1">
    <property type="nucleotide sequence ID" value="NZ_ABCS01000006.1"/>
</dbReference>
<name>A6FZH4_9BACT</name>
<dbReference type="Gene3D" id="3.40.50.880">
    <property type="match status" value="1"/>
</dbReference>
<proteinExistence type="predicted"/>